<keyword evidence="2" id="KW-1185">Reference proteome</keyword>
<dbReference type="Proteomes" id="UP001164539">
    <property type="component" value="Chromosome 11"/>
</dbReference>
<evidence type="ECO:0000313" key="1">
    <source>
        <dbReference type="EMBL" id="KAJ4706725.1"/>
    </source>
</evidence>
<comment type="caution">
    <text evidence="1">The sequence shown here is derived from an EMBL/GenBank/DDBJ whole genome shotgun (WGS) entry which is preliminary data.</text>
</comment>
<evidence type="ECO:0000313" key="2">
    <source>
        <dbReference type="Proteomes" id="UP001164539"/>
    </source>
</evidence>
<organism evidence="1 2">
    <name type="scientific">Melia azedarach</name>
    <name type="common">Chinaberry tree</name>
    <dbReference type="NCBI Taxonomy" id="155640"/>
    <lineage>
        <taxon>Eukaryota</taxon>
        <taxon>Viridiplantae</taxon>
        <taxon>Streptophyta</taxon>
        <taxon>Embryophyta</taxon>
        <taxon>Tracheophyta</taxon>
        <taxon>Spermatophyta</taxon>
        <taxon>Magnoliopsida</taxon>
        <taxon>eudicotyledons</taxon>
        <taxon>Gunneridae</taxon>
        <taxon>Pentapetalae</taxon>
        <taxon>rosids</taxon>
        <taxon>malvids</taxon>
        <taxon>Sapindales</taxon>
        <taxon>Meliaceae</taxon>
        <taxon>Melia</taxon>
    </lineage>
</organism>
<name>A0ACC1X929_MELAZ</name>
<proteinExistence type="predicted"/>
<reference evidence="1 2" key="1">
    <citation type="journal article" date="2023" name="Science">
        <title>Complex scaffold remodeling in plant triterpene biosynthesis.</title>
        <authorList>
            <person name="De La Pena R."/>
            <person name="Hodgson H."/>
            <person name="Liu J.C."/>
            <person name="Stephenson M.J."/>
            <person name="Martin A.C."/>
            <person name="Owen C."/>
            <person name="Harkess A."/>
            <person name="Leebens-Mack J."/>
            <person name="Jimenez L.E."/>
            <person name="Osbourn A."/>
            <person name="Sattely E.S."/>
        </authorList>
    </citation>
    <scope>NUCLEOTIDE SEQUENCE [LARGE SCALE GENOMIC DNA]</scope>
    <source>
        <strain evidence="2">cv. JPN11</strain>
        <tissue evidence="1">Leaf</tissue>
    </source>
</reference>
<gene>
    <name evidence="1" type="ORF">OWV82_020344</name>
</gene>
<accession>A0ACC1X929</accession>
<protein>
    <submittedName>
        <fullName evidence="1">Cysteine proteinase inhibitor</fullName>
    </submittedName>
</protein>
<dbReference type="EMBL" id="CM051404">
    <property type="protein sequence ID" value="KAJ4706725.1"/>
    <property type="molecule type" value="Genomic_DNA"/>
</dbReference>
<sequence>MNRYSLIVLSVMVLVCGFFESGLCREDNFIKMKLGGHHDCKGSQNSAEIESLARFAVQEHNKKENSLLELARVLKAKEQVVAGKLYHLTLEVIDAGKKKIYEAKVWVKPWMNFKQLEEFKHAENGPSFTLSDLRVNRDGHGLEWLTVPTNDLEVQNAASHAVESIQRKSNSLFPYELLEILQAKAKVIEDYAKFELHLLLRRGSKEAKFWVEVIKNSEGKFYMN</sequence>